<evidence type="ECO:0000313" key="3">
    <source>
        <dbReference type="Proteomes" id="UP000228496"/>
    </source>
</evidence>
<reference evidence="2 3" key="1">
    <citation type="submission" date="2017-09" db="EMBL/GenBank/DDBJ databases">
        <title>Depth-based differentiation of microbial function through sediment-hosted aquifers and enrichment of novel symbionts in the deep terrestrial subsurface.</title>
        <authorList>
            <person name="Probst A.J."/>
            <person name="Ladd B."/>
            <person name="Jarett J.K."/>
            <person name="Geller-Mcgrath D.E."/>
            <person name="Sieber C.M."/>
            <person name="Emerson J.B."/>
            <person name="Anantharaman K."/>
            <person name="Thomas B.C."/>
            <person name="Malmstrom R."/>
            <person name="Stieglmeier M."/>
            <person name="Klingl A."/>
            <person name="Woyke T."/>
            <person name="Ryan C.M."/>
            <person name="Banfield J.F."/>
        </authorList>
    </citation>
    <scope>NUCLEOTIDE SEQUENCE [LARGE SCALE GENOMIC DNA]</scope>
    <source>
        <strain evidence="2">CG10_big_fil_rev_8_21_14_0_10_36_16</strain>
    </source>
</reference>
<dbReference type="Pfam" id="PF01266">
    <property type="entry name" value="DAO"/>
    <property type="match status" value="1"/>
</dbReference>
<comment type="caution">
    <text evidence="2">The sequence shown here is derived from an EMBL/GenBank/DDBJ whole genome shotgun (WGS) entry which is preliminary data.</text>
</comment>
<dbReference type="Proteomes" id="UP000228496">
    <property type="component" value="Unassembled WGS sequence"/>
</dbReference>
<dbReference type="EMBL" id="PCXQ01000004">
    <property type="protein sequence ID" value="PJE51070.1"/>
    <property type="molecule type" value="Genomic_DNA"/>
</dbReference>
<dbReference type="AlphaFoldDB" id="A0A2J0Q7K9"/>
<accession>A0A2J0Q7K9</accession>
<evidence type="ECO:0000313" key="2">
    <source>
        <dbReference type="EMBL" id="PJE51070.1"/>
    </source>
</evidence>
<dbReference type="Gene3D" id="3.50.50.60">
    <property type="entry name" value="FAD/NAD(P)-binding domain"/>
    <property type="match status" value="1"/>
</dbReference>
<dbReference type="InterPro" id="IPR006076">
    <property type="entry name" value="FAD-dep_OxRdtase"/>
</dbReference>
<evidence type="ECO:0000259" key="1">
    <source>
        <dbReference type="Pfam" id="PF01266"/>
    </source>
</evidence>
<gene>
    <name evidence="2" type="ORF">COV29_02235</name>
</gene>
<feature type="domain" description="FAD dependent oxidoreductase" evidence="1">
    <location>
        <begin position="2"/>
        <end position="203"/>
    </location>
</feature>
<dbReference type="InterPro" id="IPR036188">
    <property type="entry name" value="FAD/NAD-bd_sf"/>
</dbReference>
<organism evidence="2 3">
    <name type="scientific">Candidatus Yanofskybacteria bacterium CG10_big_fil_rev_8_21_14_0_10_36_16</name>
    <dbReference type="NCBI Taxonomy" id="1975096"/>
    <lineage>
        <taxon>Bacteria</taxon>
        <taxon>Candidatus Yanofskyibacteriota</taxon>
    </lineage>
</organism>
<proteinExistence type="predicted"/>
<name>A0A2J0Q7K9_9BACT</name>
<sequence>MKIAVIGGGIFGITVAVRLAQKRHDIFLFEKNRDILSAASGINQFRLHRGYHYPRSKETGRESLRALPLFLKEYPGVVVPGIKHHYVVAKEGSLTTAEEHSRFCKALNIESRPISPKFVNHKNVEGCFSVKEQLFDVSTLKKLCYLKIKKHKIKLLLNTEFKDKDFKNYDKVVICAYADTNSLLKKWPEKRRKYQFKVAEKPVAKLPKELLKKSVVVVDGPFMCLDHFGKSDHFVLGNVKHSIHQSNLGYYPRISAKLKPLLNKGMVKNPSVTNFKKFIESGSEFVPALKKAKHVGSMFTIRTVLAHNEKTDSRPTLVTKINDKVISVFSGKVANCILAADEVEKIIDA</sequence>
<protein>
    <recommendedName>
        <fullName evidence="1">FAD dependent oxidoreductase domain-containing protein</fullName>
    </recommendedName>
</protein>
<dbReference type="SUPFAM" id="SSF51905">
    <property type="entry name" value="FAD/NAD(P)-binding domain"/>
    <property type="match status" value="1"/>
</dbReference>